<dbReference type="Gene3D" id="3.40.309.10">
    <property type="entry name" value="Aldehyde Dehydrogenase, Chain A, domain 2"/>
    <property type="match status" value="1"/>
</dbReference>
<feature type="domain" description="Aldehyde dehydrogenase" evidence="4">
    <location>
        <begin position="7"/>
        <end position="458"/>
    </location>
</feature>
<dbReference type="InterPro" id="IPR016161">
    <property type="entry name" value="Ald_DH/histidinol_DH"/>
</dbReference>
<dbReference type="PANTHER" id="PTHR43217">
    <property type="entry name" value="SUCCINATE SEMIALDEHYDE DEHYDROGENASE [NAD(P)+] SAD"/>
    <property type="match status" value="1"/>
</dbReference>
<evidence type="ECO:0000256" key="2">
    <source>
        <dbReference type="ARBA" id="ARBA00022857"/>
    </source>
</evidence>
<evidence type="ECO:0000259" key="4">
    <source>
        <dbReference type="Pfam" id="PF00171"/>
    </source>
</evidence>
<dbReference type="InterPro" id="IPR015590">
    <property type="entry name" value="Aldehyde_DH_dom"/>
</dbReference>
<keyword evidence="2" id="KW-0521">NADP</keyword>
<dbReference type="Gene3D" id="3.40.605.10">
    <property type="entry name" value="Aldehyde Dehydrogenase, Chain A, domain 1"/>
    <property type="match status" value="1"/>
</dbReference>
<dbReference type="Pfam" id="PF00171">
    <property type="entry name" value="Aldedh"/>
    <property type="match status" value="1"/>
</dbReference>
<dbReference type="GO" id="GO:0004030">
    <property type="term" value="F:aldehyde dehydrogenase [NAD(P)+] activity"/>
    <property type="evidence" value="ECO:0007669"/>
    <property type="project" value="InterPro"/>
</dbReference>
<proteinExistence type="inferred from homology"/>
<dbReference type="InterPro" id="IPR047110">
    <property type="entry name" value="GABD/Sad-like"/>
</dbReference>
<comment type="similarity">
    <text evidence="1">Belongs to the aldehyde dehydrogenase family.</text>
</comment>
<accession>A0A1B1KC48</accession>
<dbReference type="PANTHER" id="PTHR43217:SF2">
    <property type="entry name" value="SUCCINATE-SEMIALDEHYDE DEHYDROGENASE [NADP(+)]"/>
    <property type="match status" value="1"/>
</dbReference>
<dbReference type="AlphaFoldDB" id="A0A1B1KC48"/>
<dbReference type="CDD" id="cd07100">
    <property type="entry name" value="ALDH_SSADH1_GabD1"/>
    <property type="match status" value="1"/>
</dbReference>
<dbReference type="InterPro" id="IPR016163">
    <property type="entry name" value="Ald_DH_C"/>
</dbReference>
<protein>
    <submittedName>
        <fullName evidence="5">Succinate-semialdehyde dehydrogenase [NADP(+)]</fullName>
        <ecNumber evidence="5">1.2.1.79</ecNumber>
    </submittedName>
</protein>
<dbReference type="FunFam" id="3.40.309.10:FF:000009">
    <property type="entry name" value="Aldehyde dehydrogenase A"/>
    <property type="match status" value="1"/>
</dbReference>
<dbReference type="Proteomes" id="UP000186108">
    <property type="component" value="Chromosome"/>
</dbReference>
<evidence type="ECO:0000256" key="3">
    <source>
        <dbReference type="ARBA" id="ARBA00023002"/>
    </source>
</evidence>
<gene>
    <name evidence="5" type="primary">ssdA</name>
    <name evidence="5" type="ORF">R1CP_27670</name>
</gene>
<reference evidence="5 6" key="1">
    <citation type="submission" date="2014-07" db="EMBL/GenBank/DDBJ databases">
        <authorList>
            <person name="Zhang J.E."/>
            <person name="Yang H."/>
            <person name="Guo J."/>
            <person name="Deng Z."/>
            <person name="Luo H."/>
            <person name="Luo M."/>
            <person name="Zhao B."/>
        </authorList>
    </citation>
    <scope>NUCLEOTIDE SEQUENCE [LARGE SCALE GENOMIC DNA]</scope>
    <source>
        <strain evidence="5 6">1CP</strain>
    </source>
</reference>
<sequence>MVARSMAKYKTVNPATGETVREFTTLDDAGVESALSRAHNGYLDWRMTAAEERARILGRTADLYAEREDELARMIALEMGKPVREAKGEVKLSSAIYRYYADNGPALLEAERLDVPGADESVVYRRPIGALVGVMPWNYPYYQVARFAAPNLMLGNTVLLKHAPNCPQSALLMEEIFRQAGLPEDAYINVFATNEQIADMIADPRVQGVSLTGSERAGTSVAETAGRNLKKVVLELGGSDVFVVLDTDDMDATVKTATRARLSNAGQACNSPKRFIVTEPNYDEFVAKLAESFKATPTGDPLDAKTVLGPLSSQSAADSLIEQIEDAIAKGATLLAGGKKIDGPGSYVEPTLLVDVTPEMRAYSEELFGPVGVVYKVATADEAVELANSSSYGLSGSVWSTDLDGAREVADRLDVGMAFVNEHGTTLPGLPFGGVKRSGVGRELGPWGMDEFVNKKLVRVSKK</sequence>
<dbReference type="InterPro" id="IPR044148">
    <property type="entry name" value="ALDH_GabD1-like"/>
</dbReference>
<dbReference type="EMBL" id="CP009111">
    <property type="protein sequence ID" value="ANS30171.1"/>
    <property type="molecule type" value="Genomic_DNA"/>
</dbReference>
<evidence type="ECO:0000256" key="1">
    <source>
        <dbReference type="ARBA" id="ARBA00009986"/>
    </source>
</evidence>
<dbReference type="FunFam" id="3.40.605.10:FF:000012">
    <property type="entry name" value="NAD-dependent succinate-semialdehyde dehydrogenase"/>
    <property type="match status" value="1"/>
</dbReference>
<dbReference type="PATRIC" id="fig|37919.13.peg.5791"/>
<organism evidence="5 6">
    <name type="scientific">Rhodococcus opacus</name>
    <name type="common">Nocardia opaca</name>
    <dbReference type="NCBI Taxonomy" id="37919"/>
    <lineage>
        <taxon>Bacteria</taxon>
        <taxon>Bacillati</taxon>
        <taxon>Actinomycetota</taxon>
        <taxon>Actinomycetes</taxon>
        <taxon>Mycobacteriales</taxon>
        <taxon>Nocardiaceae</taxon>
        <taxon>Rhodococcus</taxon>
    </lineage>
</organism>
<name>A0A1B1KC48_RHOOP</name>
<dbReference type="InterPro" id="IPR016162">
    <property type="entry name" value="Ald_DH_N"/>
</dbReference>
<dbReference type="SUPFAM" id="SSF53720">
    <property type="entry name" value="ALDH-like"/>
    <property type="match status" value="1"/>
</dbReference>
<evidence type="ECO:0000313" key="5">
    <source>
        <dbReference type="EMBL" id="ANS30171.1"/>
    </source>
</evidence>
<keyword evidence="3 5" id="KW-0560">Oxidoreductase</keyword>
<evidence type="ECO:0000313" key="6">
    <source>
        <dbReference type="Proteomes" id="UP000186108"/>
    </source>
</evidence>
<dbReference type="GO" id="GO:0036243">
    <property type="term" value="F:succinate-semialdehyde dehydrogenase (NADP+) activity"/>
    <property type="evidence" value="ECO:0007669"/>
    <property type="project" value="UniProtKB-EC"/>
</dbReference>
<dbReference type="EC" id="1.2.1.79" evidence="5"/>
<dbReference type="GO" id="GO:0004777">
    <property type="term" value="F:succinate-semialdehyde dehydrogenase (NAD+) activity"/>
    <property type="evidence" value="ECO:0007669"/>
    <property type="project" value="TreeGrafter"/>
</dbReference>